<dbReference type="PIRSF" id="PIRSF035805">
    <property type="entry name" value="TK_cell"/>
    <property type="match status" value="1"/>
</dbReference>
<comment type="subunit">
    <text evidence="8">Homotetramer.</text>
</comment>
<keyword evidence="8" id="KW-0479">Metal-binding</keyword>
<reference evidence="11" key="1">
    <citation type="submission" date="2024-01" db="EMBL/GenBank/DDBJ databases">
        <title>Genome sequence of Mycoplasma ciconiae type strain DSM 25251.</title>
        <authorList>
            <person name="Spergser J."/>
        </authorList>
    </citation>
    <scope>NUCLEOTIDE SEQUENCE [LARGE SCALE GENOMIC DNA]</scope>
    <source>
        <strain evidence="11">DSM 25251</strain>
    </source>
</reference>
<comment type="catalytic activity">
    <reaction evidence="8 9">
        <text>thymidine + ATP = dTMP + ADP + H(+)</text>
        <dbReference type="Rhea" id="RHEA:19129"/>
        <dbReference type="ChEBI" id="CHEBI:15378"/>
        <dbReference type="ChEBI" id="CHEBI:17748"/>
        <dbReference type="ChEBI" id="CHEBI:30616"/>
        <dbReference type="ChEBI" id="CHEBI:63528"/>
        <dbReference type="ChEBI" id="CHEBI:456216"/>
        <dbReference type="EC" id="2.7.1.21"/>
    </reaction>
</comment>
<evidence type="ECO:0000256" key="10">
    <source>
        <dbReference type="RuleBase" id="RU004165"/>
    </source>
</evidence>
<dbReference type="NCBIfam" id="NF003296">
    <property type="entry name" value="PRK04296.1-1"/>
    <property type="match status" value="1"/>
</dbReference>
<feature type="binding site" evidence="8">
    <location>
        <position position="179"/>
    </location>
    <ligand>
        <name>Zn(2+)</name>
        <dbReference type="ChEBI" id="CHEBI:29105"/>
    </ligand>
</feature>
<comment type="similarity">
    <text evidence="1 8 10">Belongs to the thymidine kinase family.</text>
</comment>
<keyword evidence="8" id="KW-0963">Cytoplasm</keyword>
<feature type="active site" description="Proton acceptor" evidence="8">
    <location>
        <position position="89"/>
    </location>
</feature>
<evidence type="ECO:0000256" key="2">
    <source>
        <dbReference type="ARBA" id="ARBA00012118"/>
    </source>
</evidence>
<name>A0ABU7ML02_9BACT</name>
<organism evidence="11 12">
    <name type="scientific">Mycoplasmopsis ciconiae</name>
    <dbReference type="NCBI Taxonomy" id="561067"/>
    <lineage>
        <taxon>Bacteria</taxon>
        <taxon>Bacillati</taxon>
        <taxon>Mycoplasmatota</taxon>
        <taxon>Mycoplasmoidales</taxon>
        <taxon>Metamycoplasmataceae</taxon>
        <taxon>Mycoplasmopsis</taxon>
    </lineage>
</organism>
<keyword evidence="7 8" id="KW-0067">ATP-binding</keyword>
<feature type="binding site" evidence="8">
    <location>
        <begin position="88"/>
        <end position="91"/>
    </location>
    <ligand>
        <name>ATP</name>
        <dbReference type="ChEBI" id="CHEBI:30616"/>
    </ligand>
</feature>
<keyword evidence="3 8" id="KW-0237">DNA synthesis</keyword>
<dbReference type="SUPFAM" id="SSF52540">
    <property type="entry name" value="P-loop containing nucleoside triphosphate hydrolases"/>
    <property type="match status" value="1"/>
</dbReference>
<evidence type="ECO:0000256" key="8">
    <source>
        <dbReference type="HAMAP-Rule" id="MF_00124"/>
    </source>
</evidence>
<keyword evidence="12" id="KW-1185">Reference proteome</keyword>
<dbReference type="Pfam" id="PF00265">
    <property type="entry name" value="TK"/>
    <property type="match status" value="1"/>
</dbReference>
<evidence type="ECO:0000313" key="12">
    <source>
        <dbReference type="Proteomes" id="UP001344817"/>
    </source>
</evidence>
<feature type="binding site" evidence="8">
    <location>
        <position position="148"/>
    </location>
    <ligand>
        <name>Zn(2+)</name>
        <dbReference type="ChEBI" id="CHEBI:29105"/>
    </ligand>
</feature>
<evidence type="ECO:0000256" key="9">
    <source>
        <dbReference type="RuleBase" id="RU000544"/>
    </source>
</evidence>
<dbReference type="PANTHER" id="PTHR11441">
    <property type="entry name" value="THYMIDINE KINASE"/>
    <property type="match status" value="1"/>
</dbReference>
<sequence length="191" mass="21974">MYLKHRDGTLEVITGPMFAGKSEELIKRIKTLSIAKMRILVLKPHFDNRFGIDNIVSRNGEKIKAHNIKDSDDIYQVFDDSYDVVAIDEVHFFDEKIIQAIEYMVNKNKRVIVSGLDMDFLKRPFGIMPQILSIADEVSKLKAVCVVCHSAAGYSFRKFESLELNVLGDKEYEARCRHCHDIGMKFIDNKN</sequence>
<evidence type="ECO:0000256" key="4">
    <source>
        <dbReference type="ARBA" id="ARBA00022679"/>
    </source>
</evidence>
<dbReference type="RefSeq" id="WP_330500544.1">
    <property type="nucleotide sequence ID" value="NZ_JAZDWZ010000002.1"/>
</dbReference>
<evidence type="ECO:0000256" key="5">
    <source>
        <dbReference type="ARBA" id="ARBA00022741"/>
    </source>
</evidence>
<dbReference type="InterPro" id="IPR027417">
    <property type="entry name" value="P-loop_NTPase"/>
</dbReference>
<dbReference type="InterPro" id="IPR001267">
    <property type="entry name" value="Thymidine_kinase"/>
</dbReference>
<feature type="binding site" evidence="8">
    <location>
        <position position="145"/>
    </location>
    <ligand>
        <name>Zn(2+)</name>
        <dbReference type="ChEBI" id="CHEBI:29105"/>
    </ligand>
</feature>
<evidence type="ECO:0000256" key="7">
    <source>
        <dbReference type="ARBA" id="ARBA00022840"/>
    </source>
</evidence>
<evidence type="ECO:0000313" key="11">
    <source>
        <dbReference type="EMBL" id="MEE3928132.1"/>
    </source>
</evidence>
<protein>
    <recommendedName>
        <fullName evidence="2 8">Thymidine kinase</fullName>
        <ecNumber evidence="2 8">2.7.1.21</ecNumber>
    </recommendedName>
</protein>
<keyword evidence="5 8" id="KW-0547">Nucleotide-binding</keyword>
<evidence type="ECO:0000256" key="6">
    <source>
        <dbReference type="ARBA" id="ARBA00022777"/>
    </source>
</evidence>
<evidence type="ECO:0000256" key="1">
    <source>
        <dbReference type="ARBA" id="ARBA00007587"/>
    </source>
</evidence>
<feature type="binding site" evidence="8">
    <location>
        <position position="176"/>
    </location>
    <ligand>
        <name>Zn(2+)</name>
        <dbReference type="ChEBI" id="CHEBI:29105"/>
    </ligand>
</feature>
<evidence type="ECO:0000256" key="3">
    <source>
        <dbReference type="ARBA" id="ARBA00022634"/>
    </source>
</evidence>
<dbReference type="GO" id="GO:0004797">
    <property type="term" value="F:thymidine kinase activity"/>
    <property type="evidence" value="ECO:0007669"/>
    <property type="project" value="UniProtKB-EC"/>
</dbReference>
<comment type="subcellular location">
    <subcellularLocation>
        <location evidence="8">Cytoplasm</location>
    </subcellularLocation>
</comment>
<accession>A0ABU7ML02</accession>
<dbReference type="Proteomes" id="UP001344817">
    <property type="component" value="Unassembled WGS sequence"/>
</dbReference>
<dbReference type="Gene3D" id="3.40.50.300">
    <property type="entry name" value="P-loop containing nucleotide triphosphate hydrolases"/>
    <property type="match status" value="1"/>
</dbReference>
<dbReference type="EMBL" id="JAZDWZ010000002">
    <property type="protein sequence ID" value="MEE3928132.1"/>
    <property type="molecule type" value="Genomic_DNA"/>
</dbReference>
<keyword evidence="4 8" id="KW-0808">Transferase</keyword>
<dbReference type="Gene3D" id="3.30.60.20">
    <property type="match status" value="1"/>
</dbReference>
<gene>
    <name evidence="8" type="primary">tdk</name>
    <name evidence="11" type="ORF">V2E24_00890</name>
</gene>
<dbReference type="SUPFAM" id="SSF57716">
    <property type="entry name" value="Glucocorticoid receptor-like (DNA-binding domain)"/>
    <property type="match status" value="1"/>
</dbReference>
<feature type="binding site" evidence="8">
    <location>
        <begin position="15"/>
        <end position="22"/>
    </location>
    <ligand>
        <name>ATP</name>
        <dbReference type="ChEBI" id="CHEBI:30616"/>
    </ligand>
</feature>
<comment type="caution">
    <text evidence="11">The sequence shown here is derived from an EMBL/GenBank/DDBJ whole genome shotgun (WGS) entry which is preliminary data.</text>
</comment>
<dbReference type="HAMAP" id="MF_00124">
    <property type="entry name" value="Thymidine_kinase"/>
    <property type="match status" value="1"/>
</dbReference>
<keyword evidence="6 8" id="KW-0418">Kinase</keyword>
<dbReference type="PANTHER" id="PTHR11441:SF0">
    <property type="entry name" value="THYMIDINE KINASE, CYTOSOLIC"/>
    <property type="match status" value="1"/>
</dbReference>
<proteinExistence type="inferred from homology"/>
<dbReference type="EC" id="2.7.1.21" evidence="2 8"/>
<keyword evidence="8" id="KW-0862">Zinc</keyword>